<dbReference type="Proteomes" id="UP000291483">
    <property type="component" value="Unassembled WGS sequence"/>
</dbReference>
<feature type="transmembrane region" description="Helical" evidence="1">
    <location>
        <begin position="161"/>
        <end position="179"/>
    </location>
</feature>
<keyword evidence="1" id="KW-0812">Transmembrane</keyword>
<name>A0A4Q8AHF5_9MICO</name>
<proteinExistence type="predicted"/>
<feature type="transmembrane region" description="Helical" evidence="1">
    <location>
        <begin position="101"/>
        <end position="122"/>
    </location>
</feature>
<dbReference type="AlphaFoldDB" id="A0A4Q8AHF5"/>
<keyword evidence="3" id="KW-1185">Reference proteome</keyword>
<gene>
    <name evidence="2" type="ORF">EV379_0043</name>
</gene>
<comment type="caution">
    <text evidence="2">The sequence shown here is derived from an EMBL/GenBank/DDBJ whole genome shotgun (WGS) entry which is preliminary data.</text>
</comment>
<sequence length="239" mass="26488">MRSRGNSAAVHTVLDWCAWYTRGLPEQVAGGRRDEIASDLHEHATWAAERGIDPRRVARGIRLRALGGVISDLSWRRQQLRRHETPEQLGLRRSARGGLPILAYTLALMLVVGSGFVVIRVAMSLARQDGWFDAAIMGSSLLALAVGACALGLLARARTRWLGALWMIVALYCLLRYGAKALLFSSASYQQLFYTAPFWDLLSKVLIVGLSLFFLGMAVRWMPERHATTVAAARQEVRA</sequence>
<organism evidence="2 3">
    <name type="scientific">Microterricola gilva</name>
    <dbReference type="NCBI Taxonomy" id="393267"/>
    <lineage>
        <taxon>Bacteria</taxon>
        <taxon>Bacillati</taxon>
        <taxon>Actinomycetota</taxon>
        <taxon>Actinomycetes</taxon>
        <taxon>Micrococcales</taxon>
        <taxon>Microbacteriaceae</taxon>
        <taxon>Microterricola</taxon>
    </lineage>
</organism>
<evidence type="ECO:0000313" key="2">
    <source>
        <dbReference type="EMBL" id="RZU63754.1"/>
    </source>
</evidence>
<feature type="transmembrane region" description="Helical" evidence="1">
    <location>
        <begin position="199"/>
        <end position="219"/>
    </location>
</feature>
<evidence type="ECO:0000313" key="3">
    <source>
        <dbReference type="Proteomes" id="UP000291483"/>
    </source>
</evidence>
<keyword evidence="1" id="KW-1133">Transmembrane helix</keyword>
<reference evidence="2 3" key="1">
    <citation type="submission" date="2019-02" db="EMBL/GenBank/DDBJ databases">
        <title>Sequencing the genomes of 1000 actinobacteria strains.</title>
        <authorList>
            <person name="Klenk H.-P."/>
        </authorList>
    </citation>
    <scope>NUCLEOTIDE SEQUENCE [LARGE SCALE GENOMIC DNA]</scope>
    <source>
        <strain evidence="2 3">DSM 18319</strain>
    </source>
</reference>
<accession>A0A4Q8AHF5</accession>
<protein>
    <submittedName>
        <fullName evidence="2">Uncharacterized protein</fullName>
    </submittedName>
</protein>
<dbReference type="EMBL" id="SHLC01000001">
    <property type="protein sequence ID" value="RZU63754.1"/>
    <property type="molecule type" value="Genomic_DNA"/>
</dbReference>
<keyword evidence="1" id="KW-0472">Membrane</keyword>
<evidence type="ECO:0000256" key="1">
    <source>
        <dbReference type="SAM" id="Phobius"/>
    </source>
</evidence>
<feature type="transmembrane region" description="Helical" evidence="1">
    <location>
        <begin position="134"/>
        <end position="154"/>
    </location>
</feature>